<evidence type="ECO:0000256" key="6">
    <source>
        <dbReference type="ARBA" id="ARBA00022833"/>
    </source>
</evidence>
<gene>
    <name evidence="12" type="primary">hypF</name>
    <name evidence="12" type="ORF">IQ217_08685</name>
</gene>
<evidence type="ECO:0000256" key="2">
    <source>
        <dbReference type="ARBA" id="ARBA00008097"/>
    </source>
</evidence>
<dbReference type="Pfam" id="PF00708">
    <property type="entry name" value="Acylphosphatase"/>
    <property type="match status" value="1"/>
</dbReference>
<dbReference type="InterPro" id="IPR004421">
    <property type="entry name" value="Carbamoyltransferase_HypF"/>
</dbReference>
<dbReference type="Pfam" id="PF07503">
    <property type="entry name" value="zf-HYPF"/>
    <property type="match status" value="2"/>
</dbReference>
<feature type="active site" evidence="9">
    <location>
        <position position="19"/>
    </location>
</feature>
<proteinExistence type="inferred from homology"/>
<keyword evidence="9" id="KW-0378">Hydrolase</keyword>
<dbReference type="PANTHER" id="PTHR42959:SF1">
    <property type="entry name" value="CARBAMOYLTRANSFERASE HYPF"/>
    <property type="match status" value="1"/>
</dbReference>
<evidence type="ECO:0000256" key="1">
    <source>
        <dbReference type="ARBA" id="ARBA00004711"/>
    </source>
</evidence>
<evidence type="ECO:0000313" key="13">
    <source>
        <dbReference type="Proteomes" id="UP000658720"/>
    </source>
</evidence>
<dbReference type="Pfam" id="PF22521">
    <property type="entry name" value="HypF_C_2"/>
    <property type="match status" value="1"/>
</dbReference>
<feature type="active site" evidence="9">
    <location>
        <position position="37"/>
    </location>
</feature>
<dbReference type="EMBL" id="JADEVV010000020">
    <property type="protein sequence ID" value="MBE9253917.1"/>
    <property type="molecule type" value="Genomic_DNA"/>
</dbReference>
<dbReference type="RefSeq" id="WP_194019644.1">
    <property type="nucleotide sequence ID" value="NZ_JADEVV010000020.1"/>
</dbReference>
<feature type="domain" description="YrdC-like" evidence="11">
    <location>
        <begin position="200"/>
        <end position="385"/>
    </location>
</feature>
<dbReference type="Pfam" id="PF17788">
    <property type="entry name" value="HypF_C"/>
    <property type="match status" value="1"/>
</dbReference>
<comment type="catalytic activity">
    <reaction evidence="7">
        <text>C-terminal L-cysteinyl-[HypE protein] + carbamoyl phosphate + ATP + H2O = C-terminal S-carboxamide-L-cysteinyl-[HypE protein] + AMP + phosphate + diphosphate + H(+)</text>
        <dbReference type="Rhea" id="RHEA:55636"/>
        <dbReference type="Rhea" id="RHEA-COMP:14247"/>
        <dbReference type="Rhea" id="RHEA-COMP:14392"/>
        <dbReference type="ChEBI" id="CHEBI:15377"/>
        <dbReference type="ChEBI" id="CHEBI:15378"/>
        <dbReference type="ChEBI" id="CHEBI:30616"/>
        <dbReference type="ChEBI" id="CHEBI:33019"/>
        <dbReference type="ChEBI" id="CHEBI:43474"/>
        <dbReference type="ChEBI" id="CHEBI:58228"/>
        <dbReference type="ChEBI" id="CHEBI:76913"/>
        <dbReference type="ChEBI" id="CHEBI:139126"/>
        <dbReference type="ChEBI" id="CHEBI:456215"/>
    </reaction>
</comment>
<protein>
    <recommendedName>
        <fullName evidence="8">Carbamoyltransferase</fullName>
        <ecNumber evidence="8">6.2.-.-</ecNumber>
    </recommendedName>
</protein>
<dbReference type="NCBIfam" id="TIGR00143">
    <property type="entry name" value="hypF"/>
    <property type="match status" value="1"/>
</dbReference>
<evidence type="ECO:0000256" key="7">
    <source>
        <dbReference type="ARBA" id="ARBA00048220"/>
    </source>
</evidence>
<dbReference type="InterPro" id="IPR041440">
    <property type="entry name" value="HypF_C"/>
</dbReference>
<dbReference type="SUPFAM" id="SSF54975">
    <property type="entry name" value="Acylphosphatase/BLUF domain-like"/>
    <property type="match status" value="1"/>
</dbReference>
<keyword evidence="6" id="KW-0862">Zinc</keyword>
<dbReference type="EC" id="6.2.-.-" evidence="8"/>
<keyword evidence="5" id="KW-0863">Zinc-finger</keyword>
<comment type="caution">
    <text evidence="12">The sequence shown here is derived from an EMBL/GenBank/DDBJ whole genome shotgun (WGS) entry which is preliminary data.</text>
</comment>
<dbReference type="InterPro" id="IPR036046">
    <property type="entry name" value="Acylphosphatase-like_dom_sf"/>
</dbReference>
<dbReference type="SUPFAM" id="SSF55821">
    <property type="entry name" value="YrdC/RibB"/>
    <property type="match status" value="1"/>
</dbReference>
<dbReference type="InterPro" id="IPR051060">
    <property type="entry name" value="Carbamoyltrans_HypF-like"/>
</dbReference>
<comment type="pathway">
    <text evidence="1">Protein modification; [NiFe] hydrogenase maturation.</text>
</comment>
<feature type="domain" description="Acylphosphatase-like" evidence="10">
    <location>
        <begin position="4"/>
        <end position="90"/>
    </location>
</feature>
<dbReference type="InterPro" id="IPR043129">
    <property type="entry name" value="ATPase_NBD"/>
</dbReference>
<sequence length="767" mass="85632">MLKTVAIQVQGRVQGVGFRPFVYTLAQEMGLNGWVNNSAQGATVVITANERAIANFTDRLTKALPSPGLIEELTVEQLPFENFTNFTIRPSSDGPKTATILPDLSTCTACLAELFNPGDRRYLYPFINCTHCGPRYTIIQALPYDRCRTTMAKFYQCADCEREYEQPGDRRFHAQPNACPRCGPQLAFWDYQGKIIAQENDALDLAVDNLKVGNIIAIKGLGGFHLCCDANNFKAVKKLRARKQRPDKPLAVMYGNLGQIMEHYQPNQKEIELLQSAAAPIVLLSKQSQLFLAENIAPDNSTVGVMLAYTPLHHLLLKELDNPIVATSGNLAGEPIAIDNFDALNRLKNIADGFLVHDRPIVCPVDDSVVQIVAGETLFLRRARGYAPQPITLPQSSPKHLLAVGGHYKNTVAIAKQNQAYLSQHLGDLDTISTYQAFEQTIAHLTQLYDFSPQEIIADLHPDYLSHQYAENQALPITFVQHHYAHILAVMAEHEIMKEPVLGIAWDGTGYGIDGTIWGGEFLKITHDTWHRVGHLRPFVLLGNQQAIKYPHRIALTLLWSTFGDNFSADYLKNWLDFNNGFKDEITTNLNKDLNNKNLHHLWRRGEAPLTSSMGRLFDGIAALIGLIDQVTFEGQAAMVLEDQARPDLTKEYYPFTLIDQGNKLVVDWQPLIRAITMEERTKINLIATKFHNTLVALIVAVAKRQGVEKVVLGGGCFQNRYLLSNVISALKKAGFSPLWPRQLPPNDGALCIGQLLAKIQPRQYID</sequence>
<dbReference type="PANTHER" id="PTHR42959">
    <property type="entry name" value="CARBAMOYLTRANSFERASE"/>
    <property type="match status" value="1"/>
</dbReference>
<dbReference type="InterPro" id="IPR055128">
    <property type="entry name" value="HypF_C_2"/>
</dbReference>
<dbReference type="Gene3D" id="3.30.420.360">
    <property type="match status" value="1"/>
</dbReference>
<evidence type="ECO:0000256" key="3">
    <source>
        <dbReference type="ARBA" id="ARBA00022598"/>
    </source>
</evidence>
<dbReference type="InterPro" id="IPR001792">
    <property type="entry name" value="Acylphosphatase-like_dom"/>
</dbReference>
<name>A0ABR9VRG7_9SYNC</name>
<dbReference type="Gene3D" id="3.90.870.50">
    <property type="match status" value="1"/>
</dbReference>
<evidence type="ECO:0000256" key="4">
    <source>
        <dbReference type="ARBA" id="ARBA00022723"/>
    </source>
</evidence>
<dbReference type="PIRSF" id="PIRSF006256">
    <property type="entry name" value="CMPcnvr_hdrg_mat"/>
    <property type="match status" value="1"/>
</dbReference>
<dbReference type="InterPro" id="IPR017968">
    <property type="entry name" value="Acylphosphatase_CS"/>
</dbReference>
<keyword evidence="3" id="KW-0436">Ligase</keyword>
<evidence type="ECO:0000256" key="9">
    <source>
        <dbReference type="PROSITE-ProRule" id="PRU00520"/>
    </source>
</evidence>
<dbReference type="Gene3D" id="3.30.420.40">
    <property type="match status" value="1"/>
</dbReference>
<comment type="catalytic activity">
    <reaction evidence="9">
        <text>an acyl phosphate + H2O = a carboxylate + phosphate + H(+)</text>
        <dbReference type="Rhea" id="RHEA:14965"/>
        <dbReference type="ChEBI" id="CHEBI:15377"/>
        <dbReference type="ChEBI" id="CHEBI:15378"/>
        <dbReference type="ChEBI" id="CHEBI:29067"/>
        <dbReference type="ChEBI" id="CHEBI:43474"/>
        <dbReference type="ChEBI" id="CHEBI:59918"/>
        <dbReference type="EC" id="3.6.1.7"/>
    </reaction>
</comment>
<dbReference type="InterPro" id="IPR011125">
    <property type="entry name" value="Znf_HypF"/>
</dbReference>
<keyword evidence="4" id="KW-0479">Metal-binding</keyword>
<evidence type="ECO:0000259" key="10">
    <source>
        <dbReference type="PROSITE" id="PS51160"/>
    </source>
</evidence>
<reference evidence="12 13" key="1">
    <citation type="submission" date="2020-10" db="EMBL/GenBank/DDBJ databases">
        <authorList>
            <person name="Castelo-Branco R."/>
            <person name="Eusebio N."/>
            <person name="Adriana R."/>
            <person name="Vieira A."/>
            <person name="Brugerolle De Fraissinette N."/>
            <person name="Rezende De Castro R."/>
            <person name="Schneider M.P."/>
            <person name="Vasconcelos V."/>
            <person name="Leao P.N."/>
        </authorList>
    </citation>
    <scope>NUCLEOTIDE SEQUENCE [LARGE SCALE GENOMIC DNA]</scope>
    <source>
        <strain evidence="12 13">LEGE 00031</strain>
    </source>
</reference>
<evidence type="ECO:0000256" key="8">
    <source>
        <dbReference type="PIRNR" id="PIRNR006256"/>
    </source>
</evidence>
<dbReference type="Pfam" id="PF01300">
    <property type="entry name" value="Sua5_yciO_yrdC"/>
    <property type="match status" value="1"/>
</dbReference>
<dbReference type="PROSITE" id="PS51160">
    <property type="entry name" value="ACYLPHOSPHATASE_3"/>
    <property type="match status" value="1"/>
</dbReference>
<dbReference type="SUPFAM" id="SSF53067">
    <property type="entry name" value="Actin-like ATPase domain"/>
    <property type="match status" value="1"/>
</dbReference>
<dbReference type="Gene3D" id="3.30.110.120">
    <property type="match status" value="1"/>
</dbReference>
<evidence type="ECO:0000259" key="11">
    <source>
        <dbReference type="PROSITE" id="PS51163"/>
    </source>
</evidence>
<evidence type="ECO:0000313" key="12">
    <source>
        <dbReference type="EMBL" id="MBE9253917.1"/>
    </source>
</evidence>
<dbReference type="PROSITE" id="PS51163">
    <property type="entry name" value="YRDC"/>
    <property type="match status" value="1"/>
</dbReference>
<dbReference type="InterPro" id="IPR017945">
    <property type="entry name" value="DHBP_synth_RibB-like_a/b_dom"/>
</dbReference>
<accession>A0ABR9VRG7</accession>
<comment type="similarity">
    <text evidence="2 8">Belongs to the carbamoyltransferase HypF family.</text>
</comment>
<keyword evidence="13" id="KW-1185">Reference proteome</keyword>
<dbReference type="InterPro" id="IPR006070">
    <property type="entry name" value="Sua5-like_dom"/>
</dbReference>
<organism evidence="12 13">
    <name type="scientific">Synechocystis salina LEGE 00031</name>
    <dbReference type="NCBI Taxonomy" id="1828736"/>
    <lineage>
        <taxon>Bacteria</taxon>
        <taxon>Bacillati</taxon>
        <taxon>Cyanobacteriota</taxon>
        <taxon>Cyanophyceae</taxon>
        <taxon>Synechococcales</taxon>
        <taxon>Merismopediaceae</taxon>
        <taxon>Synechocystis</taxon>
    </lineage>
</organism>
<evidence type="ECO:0000256" key="5">
    <source>
        <dbReference type="ARBA" id="ARBA00022771"/>
    </source>
</evidence>
<dbReference type="PROSITE" id="PS00150">
    <property type="entry name" value="ACYLPHOSPHATASE_1"/>
    <property type="match status" value="1"/>
</dbReference>
<dbReference type="Proteomes" id="UP000658720">
    <property type="component" value="Unassembled WGS sequence"/>
</dbReference>